<dbReference type="EMBL" id="RDQH01000332">
    <property type="protein sequence ID" value="RXH95649.1"/>
    <property type="molecule type" value="Genomic_DNA"/>
</dbReference>
<keyword evidence="3" id="KW-1185">Reference proteome</keyword>
<feature type="region of interest" description="Disordered" evidence="1">
    <location>
        <begin position="27"/>
        <end position="48"/>
    </location>
</feature>
<organism evidence="2 3">
    <name type="scientific">Malus domestica</name>
    <name type="common">Apple</name>
    <name type="synonym">Pyrus malus</name>
    <dbReference type="NCBI Taxonomy" id="3750"/>
    <lineage>
        <taxon>Eukaryota</taxon>
        <taxon>Viridiplantae</taxon>
        <taxon>Streptophyta</taxon>
        <taxon>Embryophyta</taxon>
        <taxon>Tracheophyta</taxon>
        <taxon>Spermatophyta</taxon>
        <taxon>Magnoliopsida</taxon>
        <taxon>eudicotyledons</taxon>
        <taxon>Gunneridae</taxon>
        <taxon>Pentapetalae</taxon>
        <taxon>rosids</taxon>
        <taxon>fabids</taxon>
        <taxon>Rosales</taxon>
        <taxon>Rosaceae</taxon>
        <taxon>Amygdaloideae</taxon>
        <taxon>Maleae</taxon>
        <taxon>Malus</taxon>
    </lineage>
</organism>
<dbReference type="Proteomes" id="UP000290289">
    <property type="component" value="Chromosome 6"/>
</dbReference>
<sequence>MAEIKTANFPIPLSLSDEIVELEAFEGAGSSADSEEKPEVNSPSNSKVASKDLSVVNKVISVMLEDVSPQGDRNSLPRYRATRFLVFRHLISSIDAIIVKGRFLCRVPIFFFINEFVTVGFGFDSSLGT</sequence>
<dbReference type="AlphaFoldDB" id="A0A498JIE5"/>
<accession>A0A498JIE5</accession>
<name>A0A498JIE5_MALDO</name>
<comment type="caution">
    <text evidence="2">The sequence shown here is derived from an EMBL/GenBank/DDBJ whole genome shotgun (WGS) entry which is preliminary data.</text>
</comment>
<evidence type="ECO:0000313" key="3">
    <source>
        <dbReference type="Proteomes" id="UP000290289"/>
    </source>
</evidence>
<evidence type="ECO:0000256" key="1">
    <source>
        <dbReference type="SAM" id="MobiDB-lite"/>
    </source>
</evidence>
<reference evidence="2 3" key="1">
    <citation type="submission" date="2018-10" db="EMBL/GenBank/DDBJ databases">
        <title>A high-quality apple genome assembly.</title>
        <authorList>
            <person name="Hu J."/>
        </authorList>
    </citation>
    <scope>NUCLEOTIDE SEQUENCE [LARGE SCALE GENOMIC DNA]</scope>
    <source>
        <strain evidence="3">cv. HFTH1</strain>
        <tissue evidence="2">Young leaf</tissue>
    </source>
</reference>
<evidence type="ECO:0000313" key="2">
    <source>
        <dbReference type="EMBL" id="RXH95649.1"/>
    </source>
</evidence>
<proteinExistence type="predicted"/>
<protein>
    <submittedName>
        <fullName evidence="2">Uncharacterized protein</fullName>
    </submittedName>
</protein>
<gene>
    <name evidence="2" type="ORF">DVH24_008149</name>
</gene>